<dbReference type="RefSeq" id="WP_258216076.1">
    <property type="nucleotide sequence ID" value="NZ_JANQBD010000020.1"/>
</dbReference>
<comment type="caution">
    <text evidence="1">The sequence shown here is derived from an EMBL/GenBank/DDBJ whole genome shotgun (WGS) entry which is preliminary data.</text>
</comment>
<keyword evidence="2" id="KW-1185">Reference proteome</keyword>
<gene>
    <name evidence="1" type="ORF">NV381_25320</name>
</gene>
<protein>
    <submittedName>
        <fullName evidence="1">Uncharacterized protein</fullName>
    </submittedName>
</protein>
<organism evidence="1 2">
    <name type="scientific">Paenibacillus radicis</name>
    <name type="common">ex Xue et al. 2023</name>
    <dbReference type="NCBI Taxonomy" id="2972489"/>
    <lineage>
        <taxon>Bacteria</taxon>
        <taxon>Bacillati</taxon>
        <taxon>Bacillota</taxon>
        <taxon>Bacilli</taxon>
        <taxon>Bacillales</taxon>
        <taxon>Paenibacillaceae</taxon>
        <taxon>Paenibacillus</taxon>
    </lineage>
</organism>
<proteinExistence type="predicted"/>
<accession>A0ABT1YP73</accession>
<dbReference type="Proteomes" id="UP001300012">
    <property type="component" value="Unassembled WGS sequence"/>
</dbReference>
<sequence length="75" mass="8085">MRLLPLPMDGVKILKKRTLSVAARSASEAIFAFEAFFWPQIMLGRKLCSSNSVMIAMPVFLAGAKKLLGGSNGSL</sequence>
<dbReference type="EMBL" id="JANQBD010000020">
    <property type="protein sequence ID" value="MCR8634520.1"/>
    <property type="molecule type" value="Genomic_DNA"/>
</dbReference>
<evidence type="ECO:0000313" key="2">
    <source>
        <dbReference type="Proteomes" id="UP001300012"/>
    </source>
</evidence>
<evidence type="ECO:0000313" key="1">
    <source>
        <dbReference type="EMBL" id="MCR8634520.1"/>
    </source>
</evidence>
<reference evidence="1 2" key="1">
    <citation type="submission" date="2022-08" db="EMBL/GenBank/DDBJ databases">
        <title>Paenibacillus endoradicis sp. nov., Paenibacillus radicibacter sp. nov and Paenibacillus pararadicis sp. nov., three cold-adapted plant growth-promoting bacteria isolated from root of Larix gmelinii in Great Khingan.</title>
        <authorList>
            <person name="Xue H."/>
        </authorList>
    </citation>
    <scope>NUCLEOTIDE SEQUENCE [LARGE SCALE GENOMIC DNA]</scope>
    <source>
        <strain evidence="1 2">N5-1-1-5</strain>
    </source>
</reference>
<name>A0ABT1YP73_9BACL</name>